<organism evidence="3 4">
    <name type="scientific">Rhizobium gallicum bv. gallicum R602sp</name>
    <dbReference type="NCBI Taxonomy" id="1041138"/>
    <lineage>
        <taxon>Bacteria</taxon>
        <taxon>Pseudomonadati</taxon>
        <taxon>Pseudomonadota</taxon>
        <taxon>Alphaproteobacteria</taxon>
        <taxon>Hyphomicrobiales</taxon>
        <taxon>Rhizobiaceae</taxon>
        <taxon>Rhizobium/Agrobacterium group</taxon>
        <taxon>Rhizobium</taxon>
    </lineage>
</organism>
<evidence type="ECO:0000313" key="3">
    <source>
        <dbReference type="EMBL" id="AJD45147.1"/>
    </source>
</evidence>
<keyword evidence="3" id="KW-0614">Plasmid</keyword>
<dbReference type="Gene3D" id="1.10.10.60">
    <property type="entry name" value="Homeodomain-like"/>
    <property type="match status" value="1"/>
</dbReference>
<evidence type="ECO:0000259" key="1">
    <source>
        <dbReference type="Pfam" id="PF01590"/>
    </source>
</evidence>
<feature type="domain" description="GAF" evidence="1">
    <location>
        <begin position="73"/>
        <end position="201"/>
    </location>
</feature>
<dbReference type="SUPFAM" id="SSF46689">
    <property type="entry name" value="Homeodomain-like"/>
    <property type="match status" value="1"/>
</dbReference>
<name>A0A0B4XF92_9HYPH</name>
<geneLocation type="plasmid" evidence="3 4">
    <name>pRgalR602c</name>
</geneLocation>
<dbReference type="PRINTS" id="PR01590">
    <property type="entry name" value="HTHFIS"/>
</dbReference>
<sequence length="319" mass="34655">MHEHSAHAGHVYTCAQQKSAAASSPIVASWRRCMTMHQLAPEDVRTPLRLTDHEFRQAREQSEQLVKDATDELDRLFTTVGKAGCCLLLTDRNGIALERRGKAGDDKEFHDLGLWTGSIWTEASIGTNGIGTALADERAVAIFRDQHFFCSNIRLSCTTAPIRDHLGQLAAALDISTCRDDVNEMTLSILSQTVRDAALRIELNIFRSAFSGARFLMVPSGANSAAALLAVDKHDLVLGATRAARLALKLDDRQIAAGVPAADALHENCAANGEALLEAERAALLRALTRTSGNVSRAAMDLGMSRATLHRKMKKLNLH</sequence>
<dbReference type="RefSeq" id="WP_040115421.1">
    <property type="nucleotide sequence ID" value="NZ_CP006880.1"/>
</dbReference>
<dbReference type="Pfam" id="PF02954">
    <property type="entry name" value="HTH_8"/>
    <property type="match status" value="1"/>
</dbReference>
<feature type="domain" description="DNA binding HTH" evidence="2">
    <location>
        <begin position="278"/>
        <end position="316"/>
    </location>
</feature>
<dbReference type="InterPro" id="IPR029016">
    <property type="entry name" value="GAF-like_dom_sf"/>
</dbReference>
<keyword evidence="4" id="KW-1185">Reference proteome</keyword>
<dbReference type="Gene3D" id="3.30.450.40">
    <property type="match status" value="1"/>
</dbReference>
<dbReference type="GO" id="GO:0043565">
    <property type="term" value="F:sequence-specific DNA binding"/>
    <property type="evidence" value="ECO:0007669"/>
    <property type="project" value="InterPro"/>
</dbReference>
<dbReference type="EMBL" id="CP006880">
    <property type="protein sequence ID" value="AJD45147.1"/>
    <property type="molecule type" value="Genomic_DNA"/>
</dbReference>
<dbReference type="HOGENOM" id="CLU_058932_0_0_5"/>
<evidence type="ECO:0000313" key="4">
    <source>
        <dbReference type="Proteomes" id="UP000031368"/>
    </source>
</evidence>
<reference evidence="3 4" key="1">
    <citation type="submission" date="2013-11" db="EMBL/GenBank/DDBJ databases">
        <title>Complete genome sequence of Rhizobium gallicum bv. gallicum R602.</title>
        <authorList>
            <person name="Bustos P."/>
            <person name="Santamaria R.I."/>
            <person name="Lozano L."/>
            <person name="Acosta J.L."/>
            <person name="Ormeno-Orrillo E."/>
            <person name="Rogel M.A."/>
            <person name="Romero D."/>
            <person name="Cevallos M.A."/>
            <person name="Martinez-Romero E."/>
            <person name="Gonzalez V."/>
        </authorList>
    </citation>
    <scope>NUCLEOTIDE SEQUENCE [LARGE SCALE GENOMIC DNA]</scope>
    <source>
        <strain evidence="3 4">R602</strain>
        <plasmid evidence="3 4">pRgalR602c</plasmid>
    </source>
</reference>
<dbReference type="InterPro" id="IPR003018">
    <property type="entry name" value="GAF"/>
</dbReference>
<dbReference type="InterPro" id="IPR002197">
    <property type="entry name" value="HTH_Fis"/>
</dbReference>
<gene>
    <name evidence="3" type="ORF">RGR602_PC01116</name>
</gene>
<proteinExistence type="predicted"/>
<dbReference type="SUPFAM" id="SSF55781">
    <property type="entry name" value="GAF domain-like"/>
    <property type="match status" value="1"/>
</dbReference>
<protein>
    <submittedName>
        <fullName evidence="3">Transcriptional regulator protein</fullName>
    </submittedName>
</protein>
<dbReference type="Pfam" id="PF01590">
    <property type="entry name" value="GAF"/>
    <property type="match status" value="1"/>
</dbReference>
<dbReference type="InterPro" id="IPR009057">
    <property type="entry name" value="Homeodomain-like_sf"/>
</dbReference>
<evidence type="ECO:0000259" key="2">
    <source>
        <dbReference type="Pfam" id="PF02954"/>
    </source>
</evidence>
<dbReference type="Proteomes" id="UP000031368">
    <property type="component" value="Plasmid pRgalR602c"/>
</dbReference>
<dbReference type="AlphaFoldDB" id="A0A0B4XF92"/>
<dbReference type="KEGG" id="rga:RGR602_PC01116"/>
<accession>A0A0B4XF92</accession>